<name>A0A518RI98_9SPHN</name>
<dbReference type="InterPro" id="IPR029060">
    <property type="entry name" value="PIN-like_dom_sf"/>
</dbReference>
<evidence type="ECO:0000313" key="3">
    <source>
        <dbReference type="Proteomes" id="UP000318055"/>
    </source>
</evidence>
<dbReference type="AlphaFoldDB" id="A0A518RI98"/>
<organism evidence="2 3">
    <name type="scientific">Sphingomonas suaedae</name>
    <dbReference type="NCBI Taxonomy" id="2599297"/>
    <lineage>
        <taxon>Bacteria</taxon>
        <taxon>Pseudomonadati</taxon>
        <taxon>Pseudomonadota</taxon>
        <taxon>Alphaproteobacteria</taxon>
        <taxon>Sphingomonadales</taxon>
        <taxon>Sphingomonadaceae</taxon>
        <taxon>Sphingomonas</taxon>
    </lineage>
</organism>
<dbReference type="CDD" id="cd18683">
    <property type="entry name" value="PIN_VapC-like"/>
    <property type="match status" value="1"/>
</dbReference>
<dbReference type="Pfam" id="PF01850">
    <property type="entry name" value="PIN"/>
    <property type="match status" value="1"/>
</dbReference>
<gene>
    <name evidence="2" type="ORF">FPZ54_14830</name>
</gene>
<evidence type="ECO:0000313" key="2">
    <source>
        <dbReference type="EMBL" id="QDX27150.1"/>
    </source>
</evidence>
<dbReference type="SUPFAM" id="SSF88723">
    <property type="entry name" value="PIN domain-like"/>
    <property type="match status" value="1"/>
</dbReference>
<keyword evidence="3" id="KW-1185">Reference proteome</keyword>
<proteinExistence type="predicted"/>
<dbReference type="RefSeq" id="WP_145848442.1">
    <property type="nucleotide sequence ID" value="NZ_CP042239.1"/>
</dbReference>
<dbReference type="Gene3D" id="3.40.50.1010">
    <property type="entry name" value="5'-nuclease"/>
    <property type="match status" value="1"/>
</dbReference>
<accession>A0A518RI98</accession>
<dbReference type="Proteomes" id="UP000318055">
    <property type="component" value="Chromosome"/>
</dbReference>
<dbReference type="KEGG" id="ssua:FPZ54_14830"/>
<feature type="domain" description="PIN" evidence="1">
    <location>
        <begin position="4"/>
        <end position="97"/>
    </location>
</feature>
<evidence type="ECO:0000259" key="1">
    <source>
        <dbReference type="Pfam" id="PF01850"/>
    </source>
</evidence>
<sequence length="130" mass="14277">MKSVDTSVLARFILGDHPQQAQRAVEVLRDPVWISFSVWLELGWVLSKRLGLDRTMVADMLGTILTIDTVHAPDSAGLSWAIERYRAGADWSDMIHLISGDGVADHFATFDHALAAQAGANPPLRIETLN</sequence>
<dbReference type="EMBL" id="CP042239">
    <property type="protein sequence ID" value="QDX27150.1"/>
    <property type="molecule type" value="Genomic_DNA"/>
</dbReference>
<protein>
    <submittedName>
        <fullName evidence="2">Type II toxin-antitoxin system VapC family toxin</fullName>
    </submittedName>
</protein>
<reference evidence="2 3" key="1">
    <citation type="submission" date="2019-07" db="EMBL/GenBank/DDBJ databases">
        <title>Sphingomonas alkalisoli sp. nov., isolated from rhizosphere soil of Suaedae salsa.</title>
        <authorList>
            <person name="Zhang H."/>
            <person name="Xu L."/>
            <person name="Zhang J.-X."/>
            <person name="Sun J.-Q."/>
        </authorList>
    </citation>
    <scope>NUCLEOTIDE SEQUENCE [LARGE SCALE GENOMIC DNA]</scope>
    <source>
        <strain evidence="2 3">XS-10</strain>
    </source>
</reference>
<dbReference type="InterPro" id="IPR002716">
    <property type="entry name" value="PIN_dom"/>
</dbReference>
<dbReference type="OrthoDB" id="3175275at2"/>